<dbReference type="Gene3D" id="3.30.200.20">
    <property type="entry name" value="Phosphorylase Kinase, domain 1"/>
    <property type="match status" value="2"/>
</dbReference>
<feature type="domain" description="Protein kinase" evidence="12">
    <location>
        <begin position="96"/>
        <end position="353"/>
    </location>
</feature>
<dbReference type="FunFam" id="3.30.200.20:FF:000192">
    <property type="entry name" value="Serine/threonine-protein kinase cot-1"/>
    <property type="match status" value="1"/>
</dbReference>
<feature type="binding site" evidence="11">
    <location>
        <position position="125"/>
    </location>
    <ligand>
        <name>ATP</name>
        <dbReference type="ChEBI" id="CHEBI:30616"/>
    </ligand>
</feature>
<dbReference type="AlphaFoldDB" id="A0A8H6ICF5"/>
<keyword evidence="6 14" id="KW-0418">Kinase</keyword>
<dbReference type="FunFam" id="1.10.510.10:FF:000024">
    <property type="entry name" value="Probable serine/threonine-protein kinase cot-1"/>
    <property type="match status" value="1"/>
</dbReference>
<keyword evidence="5 11" id="KW-0547">Nucleotide-binding</keyword>
<dbReference type="PROSITE" id="PS51285">
    <property type="entry name" value="AGC_KINASE_CTER"/>
    <property type="match status" value="1"/>
</dbReference>
<keyword evidence="4" id="KW-0808">Transferase</keyword>
<dbReference type="SMART" id="SM00220">
    <property type="entry name" value="S_TKc"/>
    <property type="match status" value="1"/>
</dbReference>
<evidence type="ECO:0000256" key="1">
    <source>
        <dbReference type="ARBA" id="ARBA00012513"/>
    </source>
</evidence>
<keyword evidence="3" id="KW-0597">Phosphoprotein</keyword>
<organism evidence="14 15">
    <name type="scientific">Ephemerocybe angulata</name>
    <dbReference type="NCBI Taxonomy" id="980116"/>
    <lineage>
        <taxon>Eukaryota</taxon>
        <taxon>Fungi</taxon>
        <taxon>Dikarya</taxon>
        <taxon>Basidiomycota</taxon>
        <taxon>Agaricomycotina</taxon>
        <taxon>Agaricomycetes</taxon>
        <taxon>Agaricomycetidae</taxon>
        <taxon>Agaricales</taxon>
        <taxon>Agaricineae</taxon>
        <taxon>Psathyrellaceae</taxon>
        <taxon>Ephemerocybe</taxon>
    </lineage>
</organism>
<evidence type="ECO:0000259" key="12">
    <source>
        <dbReference type="PROSITE" id="PS50011"/>
    </source>
</evidence>
<feature type="domain" description="AGC-kinase C-terminal" evidence="13">
    <location>
        <begin position="354"/>
        <end position="424"/>
    </location>
</feature>
<evidence type="ECO:0000313" key="15">
    <source>
        <dbReference type="Proteomes" id="UP000521943"/>
    </source>
</evidence>
<dbReference type="OrthoDB" id="3638488at2759"/>
<keyword evidence="2" id="KW-0723">Serine/threonine-protein kinase</keyword>
<dbReference type="InterPro" id="IPR050839">
    <property type="entry name" value="Rho-assoc_Ser/Thr_Kinase"/>
</dbReference>
<dbReference type="PROSITE" id="PS50011">
    <property type="entry name" value="PROTEIN_KINASE_DOM"/>
    <property type="match status" value="1"/>
</dbReference>
<dbReference type="GO" id="GO:0005524">
    <property type="term" value="F:ATP binding"/>
    <property type="evidence" value="ECO:0007669"/>
    <property type="project" value="UniProtKB-UniRule"/>
</dbReference>
<evidence type="ECO:0000256" key="3">
    <source>
        <dbReference type="ARBA" id="ARBA00022553"/>
    </source>
</evidence>
<dbReference type="InterPro" id="IPR000719">
    <property type="entry name" value="Prot_kinase_dom"/>
</dbReference>
<dbReference type="InterPro" id="IPR011009">
    <property type="entry name" value="Kinase-like_dom_sf"/>
</dbReference>
<evidence type="ECO:0000256" key="9">
    <source>
        <dbReference type="ARBA" id="ARBA00047899"/>
    </source>
</evidence>
<dbReference type="EC" id="2.7.11.1" evidence="1"/>
<feature type="non-terminal residue" evidence="14">
    <location>
        <position position="424"/>
    </location>
</feature>
<gene>
    <name evidence="14" type="ORF">DFP72DRAFT_879419</name>
</gene>
<comment type="catalytic activity">
    <reaction evidence="10">
        <text>L-seryl-[protein] + ATP = O-phospho-L-seryl-[protein] + ADP + H(+)</text>
        <dbReference type="Rhea" id="RHEA:17989"/>
        <dbReference type="Rhea" id="RHEA-COMP:9863"/>
        <dbReference type="Rhea" id="RHEA-COMP:11604"/>
        <dbReference type="ChEBI" id="CHEBI:15378"/>
        <dbReference type="ChEBI" id="CHEBI:29999"/>
        <dbReference type="ChEBI" id="CHEBI:30616"/>
        <dbReference type="ChEBI" id="CHEBI:83421"/>
        <dbReference type="ChEBI" id="CHEBI:456216"/>
        <dbReference type="EC" id="2.7.11.1"/>
    </reaction>
</comment>
<dbReference type="SUPFAM" id="SSF56112">
    <property type="entry name" value="Protein kinase-like (PK-like)"/>
    <property type="match status" value="1"/>
</dbReference>
<dbReference type="Proteomes" id="UP000521943">
    <property type="component" value="Unassembled WGS sequence"/>
</dbReference>
<evidence type="ECO:0000256" key="7">
    <source>
        <dbReference type="ARBA" id="ARBA00022840"/>
    </source>
</evidence>
<dbReference type="SMART" id="SM00133">
    <property type="entry name" value="S_TK_X"/>
    <property type="match status" value="1"/>
</dbReference>
<keyword evidence="7 11" id="KW-0067">ATP-binding</keyword>
<dbReference type="GO" id="GO:0007010">
    <property type="term" value="P:cytoskeleton organization"/>
    <property type="evidence" value="ECO:0007669"/>
    <property type="project" value="UniProtKB-ARBA"/>
</dbReference>
<evidence type="ECO:0000313" key="14">
    <source>
        <dbReference type="EMBL" id="KAF6761712.1"/>
    </source>
</evidence>
<evidence type="ECO:0000256" key="5">
    <source>
        <dbReference type="ARBA" id="ARBA00022741"/>
    </source>
</evidence>
<evidence type="ECO:0000259" key="13">
    <source>
        <dbReference type="PROSITE" id="PS51285"/>
    </source>
</evidence>
<evidence type="ECO:0000256" key="2">
    <source>
        <dbReference type="ARBA" id="ARBA00022527"/>
    </source>
</evidence>
<dbReference type="Pfam" id="PF00069">
    <property type="entry name" value="Pkinase"/>
    <property type="match status" value="2"/>
</dbReference>
<dbReference type="InterPro" id="IPR017441">
    <property type="entry name" value="Protein_kinase_ATP_BS"/>
</dbReference>
<dbReference type="Gene3D" id="1.10.510.10">
    <property type="entry name" value="Transferase(Phosphotransferase) domain 1"/>
    <property type="match status" value="3"/>
</dbReference>
<dbReference type="InterPro" id="IPR000961">
    <property type="entry name" value="AGC-kinase_C"/>
</dbReference>
<keyword evidence="15" id="KW-1185">Reference proteome</keyword>
<accession>A0A8H6ICF5</accession>
<protein>
    <recommendedName>
        <fullName evidence="1">non-specific serine/threonine protein kinase</fullName>
        <ecNumber evidence="1">2.7.11.1</ecNumber>
    </recommendedName>
</protein>
<name>A0A8H6ICF5_9AGAR</name>
<comment type="caution">
    <text evidence="14">The sequence shown here is derived from an EMBL/GenBank/DDBJ whole genome shotgun (WGS) entry which is preliminary data.</text>
</comment>
<dbReference type="GO" id="GO:0004674">
    <property type="term" value="F:protein serine/threonine kinase activity"/>
    <property type="evidence" value="ECO:0007669"/>
    <property type="project" value="UniProtKB-KW"/>
</dbReference>
<dbReference type="EMBL" id="JACGCI010000009">
    <property type="protein sequence ID" value="KAF6761712.1"/>
    <property type="molecule type" value="Genomic_DNA"/>
</dbReference>
<evidence type="ECO:0000256" key="6">
    <source>
        <dbReference type="ARBA" id="ARBA00022777"/>
    </source>
</evidence>
<evidence type="ECO:0000256" key="10">
    <source>
        <dbReference type="ARBA" id="ARBA00048679"/>
    </source>
</evidence>
<sequence length="424" mass="48508">ATTRSKGDDYVYFDRSTKGFSTDAVARATAAKLKLESYYKVAVDSAIERNARRIEMETKLSQLHTQDAKDREIRKYSKTESQHLRLRRTKIKLADFRTVKVIGKGAFGEVRLVQKVDTGKVYAMKSLQKAEMLKRDQLAHVRAERDVLAESTSPWDPLYLYLIMEFLPGGDLMTMLMKYDVFSEDVTRFYMAECILAIEAVHNLGYHSQPDNVLIDKNGHLKLSDFGLSTGLHKATDGEIYKRYLEQEKAKDNARNSVQVNPINLTMSREQIATWKANRRKLAYSTVGTPDYIAPEVFMMKGYGKECDWWSLGCHFLRMLVFISKEGEDLIRGMMNWADKRLDVNQIKSHPWFYGADWNSLRYIEPPFVPRLNSITDTSYFPTDDLGNVSNQLDNVESVSARKILLSLGTFTFKRFTGGAQASG</sequence>
<proteinExistence type="inferred from homology"/>
<evidence type="ECO:0000256" key="8">
    <source>
        <dbReference type="ARBA" id="ARBA00038271"/>
    </source>
</evidence>
<dbReference type="PROSITE" id="PS00107">
    <property type="entry name" value="PROTEIN_KINASE_ATP"/>
    <property type="match status" value="1"/>
</dbReference>
<evidence type="ECO:0000256" key="4">
    <source>
        <dbReference type="ARBA" id="ARBA00022679"/>
    </source>
</evidence>
<evidence type="ECO:0000256" key="11">
    <source>
        <dbReference type="PROSITE-ProRule" id="PRU10141"/>
    </source>
</evidence>
<comment type="similarity">
    <text evidence="8">Belongs to the protein kinase superfamily. STE Ser/Thr protein kinase family. COT1 subfamily.</text>
</comment>
<reference evidence="14 15" key="1">
    <citation type="submission" date="2020-07" db="EMBL/GenBank/DDBJ databases">
        <title>Comparative genomics of pyrophilous fungi reveals a link between fire events and developmental genes.</title>
        <authorList>
            <consortium name="DOE Joint Genome Institute"/>
            <person name="Steindorff A.S."/>
            <person name="Carver A."/>
            <person name="Calhoun S."/>
            <person name="Stillman K."/>
            <person name="Liu H."/>
            <person name="Lipzen A."/>
            <person name="Pangilinan J."/>
            <person name="Labutti K."/>
            <person name="Bruns T.D."/>
            <person name="Grigoriev I.V."/>
        </authorList>
    </citation>
    <scope>NUCLEOTIDE SEQUENCE [LARGE SCALE GENOMIC DNA]</scope>
    <source>
        <strain evidence="14 15">CBS 144469</strain>
    </source>
</reference>
<dbReference type="PANTHER" id="PTHR22988">
    <property type="entry name" value="MYOTONIC DYSTROPHY S/T KINASE-RELATED"/>
    <property type="match status" value="1"/>
</dbReference>
<comment type="catalytic activity">
    <reaction evidence="9">
        <text>L-threonyl-[protein] + ATP = O-phospho-L-threonyl-[protein] + ADP + H(+)</text>
        <dbReference type="Rhea" id="RHEA:46608"/>
        <dbReference type="Rhea" id="RHEA-COMP:11060"/>
        <dbReference type="Rhea" id="RHEA-COMP:11605"/>
        <dbReference type="ChEBI" id="CHEBI:15378"/>
        <dbReference type="ChEBI" id="CHEBI:30013"/>
        <dbReference type="ChEBI" id="CHEBI:30616"/>
        <dbReference type="ChEBI" id="CHEBI:61977"/>
        <dbReference type="ChEBI" id="CHEBI:456216"/>
        <dbReference type="EC" id="2.7.11.1"/>
    </reaction>
</comment>